<sequence length="67" mass="7515">IGLGWEWRGKAAGEGPISRWEPRSRVSNSDRAGTRSRGPVARERGERLILPGTYTRLFLSSFSGTRR</sequence>
<evidence type="ECO:0000313" key="2">
    <source>
        <dbReference type="EMBL" id="GCC44184.1"/>
    </source>
</evidence>
<gene>
    <name evidence="2" type="ORF">chiPu_0028022</name>
</gene>
<protein>
    <submittedName>
        <fullName evidence="2">Uncharacterized protein</fullName>
    </submittedName>
</protein>
<dbReference type="AlphaFoldDB" id="A0A401TNH1"/>
<comment type="caution">
    <text evidence="2">The sequence shown here is derived from an EMBL/GenBank/DDBJ whole genome shotgun (WGS) entry which is preliminary data.</text>
</comment>
<proteinExistence type="predicted"/>
<organism evidence="2 3">
    <name type="scientific">Chiloscyllium punctatum</name>
    <name type="common">Brownbanded bambooshark</name>
    <name type="synonym">Hemiscyllium punctatum</name>
    <dbReference type="NCBI Taxonomy" id="137246"/>
    <lineage>
        <taxon>Eukaryota</taxon>
        <taxon>Metazoa</taxon>
        <taxon>Chordata</taxon>
        <taxon>Craniata</taxon>
        <taxon>Vertebrata</taxon>
        <taxon>Chondrichthyes</taxon>
        <taxon>Elasmobranchii</taxon>
        <taxon>Galeomorphii</taxon>
        <taxon>Galeoidea</taxon>
        <taxon>Orectolobiformes</taxon>
        <taxon>Hemiscylliidae</taxon>
        <taxon>Chiloscyllium</taxon>
    </lineage>
</organism>
<keyword evidence="3" id="KW-1185">Reference proteome</keyword>
<reference evidence="2 3" key="1">
    <citation type="journal article" date="2018" name="Nat. Ecol. Evol.">
        <title>Shark genomes provide insights into elasmobranch evolution and the origin of vertebrates.</title>
        <authorList>
            <person name="Hara Y"/>
            <person name="Yamaguchi K"/>
            <person name="Onimaru K"/>
            <person name="Kadota M"/>
            <person name="Koyanagi M"/>
            <person name="Keeley SD"/>
            <person name="Tatsumi K"/>
            <person name="Tanaka K"/>
            <person name="Motone F"/>
            <person name="Kageyama Y"/>
            <person name="Nozu R"/>
            <person name="Adachi N"/>
            <person name="Nishimura O"/>
            <person name="Nakagawa R"/>
            <person name="Tanegashima C"/>
            <person name="Kiyatake I"/>
            <person name="Matsumoto R"/>
            <person name="Murakumo K"/>
            <person name="Nishida K"/>
            <person name="Terakita A"/>
            <person name="Kuratani S"/>
            <person name="Sato K"/>
            <person name="Hyodo S Kuraku.S."/>
        </authorList>
    </citation>
    <scope>NUCLEOTIDE SEQUENCE [LARGE SCALE GENOMIC DNA]</scope>
</reference>
<evidence type="ECO:0000256" key="1">
    <source>
        <dbReference type="SAM" id="MobiDB-lite"/>
    </source>
</evidence>
<evidence type="ECO:0000313" key="3">
    <source>
        <dbReference type="Proteomes" id="UP000287033"/>
    </source>
</evidence>
<feature type="non-terminal residue" evidence="2">
    <location>
        <position position="1"/>
    </location>
</feature>
<dbReference type="EMBL" id="BEZZ01120588">
    <property type="protein sequence ID" value="GCC44184.1"/>
    <property type="molecule type" value="Genomic_DNA"/>
</dbReference>
<dbReference type="Proteomes" id="UP000287033">
    <property type="component" value="Unassembled WGS sequence"/>
</dbReference>
<accession>A0A401TNH1</accession>
<name>A0A401TNH1_CHIPU</name>
<feature type="region of interest" description="Disordered" evidence="1">
    <location>
        <begin position="1"/>
        <end position="44"/>
    </location>
</feature>